<keyword evidence="2" id="KW-1185">Reference proteome</keyword>
<name>A0A5A9PAZ3_9TELE</name>
<dbReference type="AlphaFoldDB" id="A0A5A9PAZ3"/>
<gene>
    <name evidence="1" type="ORF">E1301_Tti023482</name>
</gene>
<accession>A0A5A9PAZ3</accession>
<organism evidence="1 2">
    <name type="scientific">Triplophysa tibetana</name>
    <dbReference type="NCBI Taxonomy" id="1572043"/>
    <lineage>
        <taxon>Eukaryota</taxon>
        <taxon>Metazoa</taxon>
        <taxon>Chordata</taxon>
        <taxon>Craniata</taxon>
        <taxon>Vertebrata</taxon>
        <taxon>Euteleostomi</taxon>
        <taxon>Actinopterygii</taxon>
        <taxon>Neopterygii</taxon>
        <taxon>Teleostei</taxon>
        <taxon>Ostariophysi</taxon>
        <taxon>Cypriniformes</taxon>
        <taxon>Nemacheilidae</taxon>
        <taxon>Triplophysa</taxon>
    </lineage>
</organism>
<reference evidence="1 2" key="1">
    <citation type="journal article" date="2019" name="Mol. Ecol. Resour.">
        <title>Chromosome-level genome assembly of Triplophysa tibetana, a fish adapted to the harsh high-altitude environment of the Tibetan Plateau.</title>
        <authorList>
            <person name="Yang X."/>
            <person name="Liu H."/>
            <person name="Ma Z."/>
            <person name="Zou Y."/>
            <person name="Zou M."/>
            <person name="Mao Y."/>
            <person name="Li X."/>
            <person name="Wang H."/>
            <person name="Chen T."/>
            <person name="Wang W."/>
            <person name="Yang R."/>
        </authorList>
    </citation>
    <scope>NUCLEOTIDE SEQUENCE [LARGE SCALE GENOMIC DNA]</scope>
    <source>
        <strain evidence="1">TTIB1903HZAU</strain>
        <tissue evidence="1">Muscle</tissue>
    </source>
</reference>
<evidence type="ECO:0000313" key="1">
    <source>
        <dbReference type="EMBL" id="KAA0719604.1"/>
    </source>
</evidence>
<evidence type="ECO:0000313" key="2">
    <source>
        <dbReference type="Proteomes" id="UP000324632"/>
    </source>
</evidence>
<dbReference type="EMBL" id="SOYY01000007">
    <property type="protein sequence ID" value="KAA0719604.1"/>
    <property type="molecule type" value="Genomic_DNA"/>
</dbReference>
<sequence length="205" mass="22412">MDGGSDLASFVKSALPKISQLERLLEALEELGVRDFEDMNYVQESDLLHILKPVEARRLPSFVKSTNSHHGQGVRLVSEAPSGAVALGKNTALLLESMLRRPHPAVREVTCGKLTWSPEGDHMQKCLAVGGQPRWLCHRRGGHRFANRGTRSEESTYGTTQRGSSYVWGNSPSIGVHLSRGDTASTGLGSNRPLRPVRYQIASDG</sequence>
<comment type="caution">
    <text evidence="1">The sequence shown here is derived from an EMBL/GenBank/DDBJ whole genome shotgun (WGS) entry which is preliminary data.</text>
</comment>
<proteinExistence type="predicted"/>
<protein>
    <submittedName>
        <fullName evidence="1">Uncharacterized protein</fullName>
    </submittedName>
</protein>
<dbReference type="Proteomes" id="UP000324632">
    <property type="component" value="Chromosome 7"/>
</dbReference>